<dbReference type="PANTHER" id="PTHR33705">
    <property type="entry name" value="PHOSPHOCARRIER PROTEIN HPR"/>
    <property type="match status" value="1"/>
</dbReference>
<dbReference type="OrthoDB" id="9809047at2"/>
<evidence type="ECO:0000256" key="2">
    <source>
        <dbReference type="ARBA" id="ARBA00022490"/>
    </source>
</evidence>
<keyword evidence="3" id="KW-0598">Phosphotransferase system</keyword>
<dbReference type="RefSeq" id="WP_119794579.1">
    <property type="nucleotide sequence ID" value="NZ_CP160395.1"/>
</dbReference>
<dbReference type="Proteomes" id="UP000266177">
    <property type="component" value="Unassembled WGS sequence"/>
</dbReference>
<dbReference type="InterPro" id="IPR000032">
    <property type="entry name" value="HPr-like"/>
</dbReference>
<dbReference type="PRINTS" id="PR00107">
    <property type="entry name" value="PHOSPHOCPHPR"/>
</dbReference>
<evidence type="ECO:0000256" key="1">
    <source>
        <dbReference type="ARBA" id="ARBA00004496"/>
    </source>
</evidence>
<dbReference type="Pfam" id="PF00381">
    <property type="entry name" value="PTS-HPr"/>
    <property type="match status" value="1"/>
</dbReference>
<evidence type="ECO:0000313" key="5">
    <source>
        <dbReference type="EMBL" id="RJG22769.1"/>
    </source>
</evidence>
<dbReference type="NCBIfam" id="TIGR01003">
    <property type="entry name" value="PTS_HPr_family"/>
    <property type="match status" value="1"/>
</dbReference>
<proteinExistence type="predicted"/>
<dbReference type="PANTHER" id="PTHR33705:SF2">
    <property type="entry name" value="PHOSPHOCARRIER PROTEIN NPR"/>
    <property type="match status" value="1"/>
</dbReference>
<dbReference type="SUPFAM" id="SSF55594">
    <property type="entry name" value="HPr-like"/>
    <property type="match status" value="1"/>
</dbReference>
<comment type="caution">
    <text evidence="5">The sequence shown here is derived from an EMBL/GenBank/DDBJ whole genome shotgun (WGS) entry which is preliminary data.</text>
</comment>
<dbReference type="InterPro" id="IPR035895">
    <property type="entry name" value="HPr-like_sf"/>
</dbReference>
<name>A0A3A3GFY6_PANTH</name>
<dbReference type="GO" id="GO:0009401">
    <property type="term" value="P:phosphoenolpyruvate-dependent sugar phosphotransferase system"/>
    <property type="evidence" value="ECO:0007669"/>
    <property type="project" value="UniProtKB-KW"/>
</dbReference>
<dbReference type="AlphaFoldDB" id="A0A3A3GFY6"/>
<comment type="subcellular location">
    <subcellularLocation>
        <location evidence="1">Cytoplasm</location>
    </subcellularLocation>
</comment>
<evidence type="ECO:0000259" key="4">
    <source>
        <dbReference type="PROSITE" id="PS51350"/>
    </source>
</evidence>
<dbReference type="PROSITE" id="PS51350">
    <property type="entry name" value="PTS_HPR_DOM"/>
    <property type="match status" value="1"/>
</dbReference>
<feature type="domain" description="HPr" evidence="4">
    <location>
        <begin position="1"/>
        <end position="86"/>
    </location>
</feature>
<keyword evidence="2" id="KW-0963">Cytoplasm</keyword>
<organism evidence="5 6">
    <name type="scientific">Paenibacillus thiaminolyticus</name>
    <name type="common">Bacillus thiaminolyticus</name>
    <dbReference type="NCBI Taxonomy" id="49283"/>
    <lineage>
        <taxon>Bacteria</taxon>
        <taxon>Bacillati</taxon>
        <taxon>Bacillota</taxon>
        <taxon>Bacilli</taxon>
        <taxon>Bacillales</taxon>
        <taxon>Paenibacillaceae</taxon>
        <taxon>Paenibacillus</taxon>
    </lineage>
</organism>
<dbReference type="EMBL" id="QYZD01000014">
    <property type="protein sequence ID" value="RJG22769.1"/>
    <property type="molecule type" value="Genomic_DNA"/>
</dbReference>
<evidence type="ECO:0000256" key="3">
    <source>
        <dbReference type="ARBA" id="ARBA00022683"/>
    </source>
</evidence>
<dbReference type="GO" id="GO:0005737">
    <property type="term" value="C:cytoplasm"/>
    <property type="evidence" value="ECO:0007669"/>
    <property type="project" value="UniProtKB-SubCell"/>
</dbReference>
<dbReference type="CDD" id="cd00367">
    <property type="entry name" value="PTS-HPr_like"/>
    <property type="match status" value="1"/>
</dbReference>
<sequence>MDKQVTIVNPLGIHSRPAGALMKQAKAFPCDIRLLKGEKAANAKSIVGILSLSLQQGDQVIVEANGEQEAEAVEALAAVLESILEA</sequence>
<evidence type="ECO:0000313" key="6">
    <source>
        <dbReference type="Proteomes" id="UP000266177"/>
    </source>
</evidence>
<dbReference type="Gene3D" id="3.30.1340.10">
    <property type="entry name" value="HPr-like"/>
    <property type="match status" value="1"/>
</dbReference>
<dbReference type="InterPro" id="IPR050399">
    <property type="entry name" value="HPr"/>
</dbReference>
<reference evidence="5 6" key="1">
    <citation type="submission" date="2018-09" db="EMBL/GenBank/DDBJ databases">
        <title>Paenibacillus SK2017-BO5.</title>
        <authorList>
            <person name="Piskunova J.V."/>
            <person name="Dubiley S.A."/>
            <person name="Severinov K.V."/>
        </authorList>
    </citation>
    <scope>NUCLEOTIDE SEQUENCE [LARGE SCALE GENOMIC DNA]</scope>
    <source>
        <strain evidence="5 6">BO5</strain>
    </source>
</reference>
<protein>
    <submittedName>
        <fullName evidence="5">HPr family phosphocarrier protein</fullName>
    </submittedName>
</protein>
<accession>A0A3A3GFY6</accession>
<gene>
    <name evidence="5" type="ORF">DQX05_16155</name>
</gene>